<feature type="chain" id="PRO_5012461255" evidence="1">
    <location>
        <begin position="29"/>
        <end position="125"/>
    </location>
</feature>
<name>A0A1V9FW74_9BACT</name>
<dbReference type="OrthoDB" id="670596at2"/>
<feature type="signal peptide" evidence="1">
    <location>
        <begin position="1"/>
        <end position="28"/>
    </location>
</feature>
<comment type="caution">
    <text evidence="2">The sequence shown here is derived from an EMBL/GenBank/DDBJ whole genome shotgun (WGS) entry which is preliminary data.</text>
</comment>
<accession>A0A1V9FW74</accession>
<evidence type="ECO:0000313" key="3">
    <source>
        <dbReference type="Proteomes" id="UP000192796"/>
    </source>
</evidence>
<dbReference type="Proteomes" id="UP000192796">
    <property type="component" value="Unassembled WGS sequence"/>
</dbReference>
<dbReference type="RefSeq" id="WP_081149066.1">
    <property type="nucleotide sequence ID" value="NZ_LVYD01000050.1"/>
</dbReference>
<sequence length="125" mass="13974">MKTESRNYGKLAIVALAFTLAFSNTTLAADGGKTDHKTELKFVGNMEEQPVFELNLNNVEDEYTVTFRDEFGNVLFIDKFKGGLTKKFMLKADELGDTALKVVVKSAKDNTSEVYTIDRNHSLVN</sequence>
<proteinExistence type="predicted"/>
<keyword evidence="3" id="KW-1185">Reference proteome</keyword>
<gene>
    <name evidence="2" type="ORF">A3860_28210</name>
</gene>
<keyword evidence="1" id="KW-0732">Signal</keyword>
<dbReference type="AlphaFoldDB" id="A0A1V9FW74"/>
<organism evidence="2 3">
    <name type="scientific">Niastella vici</name>
    <dbReference type="NCBI Taxonomy" id="1703345"/>
    <lineage>
        <taxon>Bacteria</taxon>
        <taxon>Pseudomonadati</taxon>
        <taxon>Bacteroidota</taxon>
        <taxon>Chitinophagia</taxon>
        <taxon>Chitinophagales</taxon>
        <taxon>Chitinophagaceae</taxon>
        <taxon>Niastella</taxon>
    </lineage>
</organism>
<protein>
    <submittedName>
        <fullName evidence="2">Uncharacterized protein</fullName>
    </submittedName>
</protein>
<evidence type="ECO:0000313" key="2">
    <source>
        <dbReference type="EMBL" id="OQP62577.1"/>
    </source>
</evidence>
<evidence type="ECO:0000256" key="1">
    <source>
        <dbReference type="SAM" id="SignalP"/>
    </source>
</evidence>
<dbReference type="EMBL" id="LVYD01000050">
    <property type="protein sequence ID" value="OQP62577.1"/>
    <property type="molecule type" value="Genomic_DNA"/>
</dbReference>
<reference evidence="2 3" key="1">
    <citation type="submission" date="2016-03" db="EMBL/GenBank/DDBJ databases">
        <title>Niastella vici sp. nov., isolated from farmland soil.</title>
        <authorList>
            <person name="Chen L."/>
            <person name="Wang D."/>
            <person name="Yang S."/>
            <person name="Wang G."/>
        </authorList>
    </citation>
    <scope>NUCLEOTIDE SEQUENCE [LARGE SCALE GENOMIC DNA]</scope>
    <source>
        <strain evidence="2 3">DJ57</strain>
    </source>
</reference>